<dbReference type="PANTHER" id="PTHR30024:SF47">
    <property type="entry name" value="TAURINE-BINDING PERIPLASMIC PROTEIN"/>
    <property type="match status" value="1"/>
</dbReference>
<dbReference type="EMBL" id="CAJOBC010025730">
    <property type="protein sequence ID" value="CAF4068344.1"/>
    <property type="molecule type" value="Genomic_DNA"/>
</dbReference>
<dbReference type="Proteomes" id="UP000677228">
    <property type="component" value="Unassembled WGS sequence"/>
</dbReference>
<dbReference type="SUPFAM" id="SSF53335">
    <property type="entry name" value="S-adenosyl-L-methionine-dependent methyltransferases"/>
    <property type="match status" value="1"/>
</dbReference>
<comment type="subcellular location">
    <subcellularLocation>
        <location evidence="1">Periplasm</location>
    </subcellularLocation>
</comment>
<sequence>MTAEPEKQTGLSSPLTTLRIGGVPEHFNEPWHIGIEQKLFENEGIRLEWVSIKEGTGALINKLKENEVDAVVALTEGLLADIVNGSSLRLLGTYVESPLCWAISTGAQSEFHHIEDLKGQTMGISRFNSGSHLMCCVLASQRGWKQSDINYKVNNNFETLRASVNDGSTAAFMWETFMQKPYFDKGEIRRIGEITTPWPCFMIASTTTTINNHLQSFKAMFKALESACEIFKKNVDNTIVQTITNKFHLTTEDALAWHGQVEIVGRNQIDESCIETTIDALKAASIVDNNYQVDPAAFIDIRLTNLTIDIKSMRLYNKPELLTVLYNNLRFDGLAKGTINYKQLLQFDQNHYHGTEVLDLAVNKCQLNSASNNRVIQIGSSVGGCSRYLAGQYNLTVLAIELQHELHATACELTERCLLNDSVHHMCGNFLTVANHLQGNNHNAIVSWITILHFTRTERNKLFKQCYDLLKTNGYFYCEDFIRLGNLTQEEKQILKHDVYCRYIPTAEEYAQQLNENGFSVVETESLTDDWTLVTKQRLEQFEATMDHQLQVHGKEIYERLKFFYEKIVELFQGGHVGGIRIVAQKCAKN</sequence>
<evidence type="ECO:0000256" key="3">
    <source>
        <dbReference type="ARBA" id="ARBA00022729"/>
    </source>
</evidence>
<keyword evidence="9" id="KW-1185">Reference proteome</keyword>
<evidence type="ECO:0000259" key="4">
    <source>
        <dbReference type="Pfam" id="PF22384"/>
    </source>
</evidence>
<dbReference type="Pfam" id="PF22384">
    <property type="entry name" value="PBP2_Ca3427_like"/>
    <property type="match status" value="1"/>
</dbReference>
<organism evidence="6 9">
    <name type="scientific">Didymodactylos carnosus</name>
    <dbReference type="NCBI Taxonomy" id="1234261"/>
    <lineage>
        <taxon>Eukaryota</taxon>
        <taxon>Metazoa</taxon>
        <taxon>Spiralia</taxon>
        <taxon>Gnathifera</taxon>
        <taxon>Rotifera</taxon>
        <taxon>Eurotatoria</taxon>
        <taxon>Bdelloidea</taxon>
        <taxon>Philodinida</taxon>
        <taxon>Philodinidae</taxon>
        <taxon>Didymodactylos</taxon>
    </lineage>
</organism>
<dbReference type="EMBL" id="CAJNOK010001170">
    <property type="protein sequence ID" value="CAF0797295.1"/>
    <property type="molecule type" value="Genomic_DNA"/>
</dbReference>
<reference evidence="6" key="1">
    <citation type="submission" date="2021-02" db="EMBL/GenBank/DDBJ databases">
        <authorList>
            <person name="Nowell W R."/>
        </authorList>
    </citation>
    <scope>NUCLEOTIDE SEQUENCE</scope>
</reference>
<protein>
    <recommendedName>
        <fullName evidence="4">Ca3427-like PBP 2 domain-containing protein</fullName>
    </recommendedName>
</protein>
<dbReference type="EMBL" id="CAJOBA010001170">
    <property type="protein sequence ID" value="CAF3580394.1"/>
    <property type="molecule type" value="Genomic_DNA"/>
</dbReference>
<accession>A0A815BPS0</accession>
<comment type="similarity">
    <text evidence="2">Belongs to the bacterial solute-binding protein SsuA/TauA family.</text>
</comment>
<feature type="domain" description="Ca3427-like PBP 2" evidence="4">
    <location>
        <begin position="101"/>
        <end position="194"/>
    </location>
</feature>
<gene>
    <name evidence="6" type="ORF">GPM918_LOCUS27343</name>
    <name evidence="5" type="ORF">OVA965_LOCUS4454</name>
    <name evidence="8" type="ORF">SRO942_LOCUS27647</name>
    <name evidence="7" type="ORF">TMI583_LOCUS4452</name>
</gene>
<dbReference type="AlphaFoldDB" id="A0A815BPS0"/>
<dbReference type="InterPro" id="IPR029063">
    <property type="entry name" value="SAM-dependent_MTases_sf"/>
</dbReference>
<name>A0A815BPS0_9BILA</name>
<dbReference type="PANTHER" id="PTHR30024">
    <property type="entry name" value="ALIPHATIC SULFONATES-BINDING PROTEIN-RELATED"/>
    <property type="match status" value="1"/>
</dbReference>
<evidence type="ECO:0000313" key="6">
    <source>
        <dbReference type="EMBL" id="CAF1276457.1"/>
    </source>
</evidence>
<evidence type="ECO:0000256" key="1">
    <source>
        <dbReference type="ARBA" id="ARBA00004418"/>
    </source>
</evidence>
<evidence type="ECO:0000313" key="9">
    <source>
        <dbReference type="Proteomes" id="UP000663829"/>
    </source>
</evidence>
<dbReference type="OrthoDB" id="8300214at2759"/>
<dbReference type="Gene3D" id="3.40.50.150">
    <property type="entry name" value="Vaccinia Virus protein VP39"/>
    <property type="match status" value="1"/>
</dbReference>
<evidence type="ECO:0000313" key="8">
    <source>
        <dbReference type="EMBL" id="CAF4068344.1"/>
    </source>
</evidence>
<keyword evidence="3" id="KW-0732">Signal</keyword>
<dbReference type="CDD" id="cd02440">
    <property type="entry name" value="AdoMet_MTases"/>
    <property type="match status" value="1"/>
</dbReference>
<dbReference type="Proteomes" id="UP000681722">
    <property type="component" value="Unassembled WGS sequence"/>
</dbReference>
<dbReference type="CDD" id="cd13637">
    <property type="entry name" value="PBP2_Ca3427_like"/>
    <property type="match status" value="1"/>
</dbReference>
<dbReference type="SUPFAM" id="SSF53850">
    <property type="entry name" value="Periplasmic binding protein-like II"/>
    <property type="match status" value="1"/>
</dbReference>
<dbReference type="EMBL" id="CAJNOQ010011420">
    <property type="protein sequence ID" value="CAF1276457.1"/>
    <property type="molecule type" value="Genomic_DNA"/>
</dbReference>
<proteinExistence type="inferred from homology"/>
<dbReference type="Gene3D" id="3.40.190.10">
    <property type="entry name" value="Periplasmic binding protein-like II"/>
    <property type="match status" value="2"/>
</dbReference>
<dbReference type="Proteomes" id="UP000663829">
    <property type="component" value="Unassembled WGS sequence"/>
</dbReference>
<comment type="caution">
    <text evidence="6">The sequence shown here is derived from an EMBL/GenBank/DDBJ whole genome shotgun (WGS) entry which is preliminary data.</text>
</comment>
<dbReference type="Pfam" id="PF02353">
    <property type="entry name" value="CMAS"/>
    <property type="match status" value="1"/>
</dbReference>
<evidence type="ECO:0000313" key="7">
    <source>
        <dbReference type="EMBL" id="CAF3580394.1"/>
    </source>
</evidence>
<dbReference type="Proteomes" id="UP000682733">
    <property type="component" value="Unassembled WGS sequence"/>
</dbReference>
<dbReference type="InterPro" id="IPR054364">
    <property type="entry name" value="Ca3427-like_PBP2"/>
</dbReference>
<evidence type="ECO:0000313" key="5">
    <source>
        <dbReference type="EMBL" id="CAF0797295.1"/>
    </source>
</evidence>
<evidence type="ECO:0000256" key="2">
    <source>
        <dbReference type="ARBA" id="ARBA00010742"/>
    </source>
</evidence>